<evidence type="ECO:0000313" key="1">
    <source>
        <dbReference type="EMBL" id="SDP70886.1"/>
    </source>
</evidence>
<evidence type="ECO:0000313" key="2">
    <source>
        <dbReference type="Proteomes" id="UP000199159"/>
    </source>
</evidence>
<gene>
    <name evidence="1" type="ORF">SAMN05216565_105234</name>
</gene>
<organism evidence="1 2">
    <name type="scientific">Litchfieldia salsa</name>
    <dbReference type="NCBI Taxonomy" id="930152"/>
    <lineage>
        <taxon>Bacteria</taxon>
        <taxon>Bacillati</taxon>
        <taxon>Bacillota</taxon>
        <taxon>Bacilli</taxon>
        <taxon>Bacillales</taxon>
        <taxon>Bacillaceae</taxon>
        <taxon>Litchfieldia</taxon>
    </lineage>
</organism>
<sequence length="126" mass="14813">MNQLLQSILEKTRESVEQTTHLIVERIETLLHEPTFSVEELASFVASHPNTSFSQKFLLGIHYYFYELKLNNMVFYLETKGTNGSYILELLITNETKTLFQFYSYENKLKPTKPLKLSETINREIN</sequence>
<dbReference type="EMBL" id="FNJU01000005">
    <property type="protein sequence ID" value="SDP70886.1"/>
    <property type="molecule type" value="Genomic_DNA"/>
</dbReference>
<accession>A0A1H0UYG7</accession>
<keyword evidence="2" id="KW-1185">Reference proteome</keyword>
<dbReference type="RefSeq" id="WP_090854666.1">
    <property type="nucleotide sequence ID" value="NZ_FNJU01000005.1"/>
</dbReference>
<dbReference type="AlphaFoldDB" id="A0A1H0UYG7"/>
<dbReference type="OrthoDB" id="2970246at2"/>
<proteinExistence type="predicted"/>
<protein>
    <submittedName>
        <fullName evidence="1">Uncharacterized protein</fullName>
    </submittedName>
</protein>
<reference evidence="2" key="1">
    <citation type="submission" date="2016-10" db="EMBL/GenBank/DDBJ databases">
        <authorList>
            <person name="Varghese N."/>
            <person name="Submissions S."/>
        </authorList>
    </citation>
    <scope>NUCLEOTIDE SEQUENCE [LARGE SCALE GENOMIC DNA]</scope>
    <source>
        <strain evidence="2">IBRC-M10078</strain>
    </source>
</reference>
<name>A0A1H0UYG7_9BACI</name>
<dbReference type="Proteomes" id="UP000199159">
    <property type="component" value="Unassembled WGS sequence"/>
</dbReference>